<proteinExistence type="predicted"/>
<organism evidence="1 2">
    <name type="scientific">Ooceraea biroi</name>
    <name type="common">Clonal raider ant</name>
    <name type="synonym">Cerapachys biroi</name>
    <dbReference type="NCBI Taxonomy" id="2015173"/>
    <lineage>
        <taxon>Eukaryota</taxon>
        <taxon>Metazoa</taxon>
        <taxon>Ecdysozoa</taxon>
        <taxon>Arthropoda</taxon>
        <taxon>Hexapoda</taxon>
        <taxon>Insecta</taxon>
        <taxon>Pterygota</taxon>
        <taxon>Neoptera</taxon>
        <taxon>Endopterygota</taxon>
        <taxon>Hymenoptera</taxon>
        <taxon>Apocrita</taxon>
        <taxon>Aculeata</taxon>
        <taxon>Formicoidea</taxon>
        <taxon>Formicidae</taxon>
        <taxon>Dorylinae</taxon>
        <taxon>Ooceraea</taxon>
    </lineage>
</organism>
<dbReference type="AlphaFoldDB" id="A0A026WM00"/>
<reference evidence="1 2" key="1">
    <citation type="journal article" date="2014" name="Curr. Biol.">
        <title>The genome of the clonal raider ant Cerapachys biroi.</title>
        <authorList>
            <person name="Oxley P.R."/>
            <person name="Ji L."/>
            <person name="Fetter-Pruneda I."/>
            <person name="McKenzie S.K."/>
            <person name="Li C."/>
            <person name="Hu H."/>
            <person name="Zhang G."/>
            <person name="Kronauer D.J."/>
        </authorList>
    </citation>
    <scope>NUCLEOTIDE SEQUENCE [LARGE SCALE GENOMIC DNA]</scope>
</reference>
<dbReference type="Proteomes" id="UP000053097">
    <property type="component" value="Unassembled WGS sequence"/>
</dbReference>
<dbReference type="EMBL" id="KK107153">
    <property type="protein sequence ID" value="EZA56993.1"/>
    <property type="molecule type" value="Genomic_DNA"/>
</dbReference>
<gene>
    <name evidence="1" type="ORF">X777_03177</name>
</gene>
<protein>
    <submittedName>
        <fullName evidence="1">Uncharacterized protein</fullName>
    </submittedName>
</protein>
<evidence type="ECO:0000313" key="1">
    <source>
        <dbReference type="EMBL" id="EZA56993.1"/>
    </source>
</evidence>
<evidence type="ECO:0000313" key="2">
    <source>
        <dbReference type="Proteomes" id="UP000053097"/>
    </source>
</evidence>
<sequence length="74" mass="8296">MAGVVEGSAVRKLDTRPELTRGPCSSLERCSVSIDLFLKTVAFRKCQAPTIRGYKLRATHLLRHSSHRTARDRS</sequence>
<keyword evidence="2" id="KW-1185">Reference proteome</keyword>
<accession>A0A026WM00</accession>
<name>A0A026WM00_OOCBI</name>